<keyword evidence="4 5" id="KW-0687">Ribonucleoprotein</keyword>
<dbReference type="CDD" id="cd00495">
    <property type="entry name" value="Ribosomal_L25_TL5_CTC"/>
    <property type="match status" value="1"/>
</dbReference>
<feature type="compositionally biased region" description="Low complexity" evidence="6">
    <location>
        <begin position="199"/>
        <end position="210"/>
    </location>
</feature>
<dbReference type="NCBIfam" id="NF004612">
    <property type="entry name" value="PRK05943.1"/>
    <property type="match status" value="1"/>
</dbReference>
<dbReference type="HAMAP" id="MF_01336">
    <property type="entry name" value="Ribosomal_bL25"/>
    <property type="match status" value="1"/>
</dbReference>
<evidence type="ECO:0000259" key="8">
    <source>
        <dbReference type="Pfam" id="PF14693"/>
    </source>
</evidence>
<comment type="similarity">
    <text evidence="5">Belongs to the bacterial ribosomal protein bL25 family. CTC subfamily.</text>
</comment>
<dbReference type="InterPro" id="IPR020055">
    <property type="entry name" value="Ribosomal_bL25_short"/>
</dbReference>
<gene>
    <name evidence="5" type="primary">rplY</name>
    <name evidence="5" type="synonym">ctc</name>
    <name evidence="9" type="ORF">SAMN06296058_0929</name>
</gene>
<comment type="subunit">
    <text evidence="5">Part of the 50S ribosomal subunit; part of the 5S rRNA/L5/L18/L25 subcomplex. Contacts the 5S rRNA. Binds to the 5S rRNA independently of L5 and L18.</text>
</comment>
<proteinExistence type="inferred from homology"/>
<keyword evidence="2 5" id="KW-0694">RNA-binding</keyword>
<evidence type="ECO:0000313" key="10">
    <source>
        <dbReference type="Proteomes" id="UP000190341"/>
    </source>
</evidence>
<dbReference type="InterPro" id="IPR011035">
    <property type="entry name" value="Ribosomal_bL25/Gln-tRNA_synth"/>
</dbReference>
<keyword evidence="3 5" id="KW-0689">Ribosomal protein</keyword>
<evidence type="ECO:0000313" key="9">
    <source>
        <dbReference type="EMBL" id="SKC52541.1"/>
    </source>
</evidence>
<feature type="region of interest" description="Disordered" evidence="6">
    <location>
        <begin position="193"/>
        <end position="217"/>
    </location>
</feature>
<protein>
    <recommendedName>
        <fullName evidence="5">Large ribosomal subunit protein bL25</fullName>
    </recommendedName>
    <alternativeName>
        <fullName evidence="5">General stress protein CTC</fullName>
    </alternativeName>
</protein>
<dbReference type="OrthoDB" id="9806411at2"/>
<dbReference type="FunFam" id="2.40.240.10:FF:000002">
    <property type="entry name" value="50S ribosomal protein L25"/>
    <property type="match status" value="1"/>
</dbReference>
<dbReference type="Pfam" id="PF14693">
    <property type="entry name" value="Ribosomal_TL5_C"/>
    <property type="match status" value="1"/>
</dbReference>
<name>A0A1T5JMB6_9GAMM</name>
<dbReference type="InterPro" id="IPR020930">
    <property type="entry name" value="Ribosomal_uL5_bac-type"/>
</dbReference>
<feature type="domain" description="Large ribosomal subunit protein bL25 beta" evidence="8">
    <location>
        <begin position="102"/>
        <end position="186"/>
    </location>
</feature>
<keyword evidence="10" id="KW-1185">Reference proteome</keyword>
<evidence type="ECO:0000256" key="4">
    <source>
        <dbReference type="ARBA" id="ARBA00023274"/>
    </source>
</evidence>
<dbReference type="Proteomes" id="UP000190341">
    <property type="component" value="Unassembled WGS sequence"/>
</dbReference>
<organism evidence="9 10">
    <name type="scientific">Pseudoxanthomonas indica</name>
    <dbReference type="NCBI Taxonomy" id="428993"/>
    <lineage>
        <taxon>Bacteria</taxon>
        <taxon>Pseudomonadati</taxon>
        <taxon>Pseudomonadota</taxon>
        <taxon>Gammaproteobacteria</taxon>
        <taxon>Lysobacterales</taxon>
        <taxon>Lysobacteraceae</taxon>
        <taxon>Pseudoxanthomonas</taxon>
    </lineage>
</organism>
<evidence type="ECO:0000256" key="3">
    <source>
        <dbReference type="ARBA" id="ARBA00022980"/>
    </source>
</evidence>
<dbReference type="InterPro" id="IPR020056">
    <property type="entry name" value="Rbsml_bL25/Gln-tRNA_synth_N"/>
</dbReference>
<dbReference type="Gene3D" id="2.170.120.20">
    <property type="entry name" value="Ribosomal protein L25, beta domain"/>
    <property type="match status" value="1"/>
</dbReference>
<dbReference type="InterPro" id="IPR001021">
    <property type="entry name" value="Ribosomal_bL25_long"/>
</dbReference>
<dbReference type="InterPro" id="IPR020057">
    <property type="entry name" value="Ribosomal_bL25_b-dom"/>
</dbReference>
<dbReference type="GO" id="GO:0022625">
    <property type="term" value="C:cytosolic large ribosomal subunit"/>
    <property type="evidence" value="ECO:0007669"/>
    <property type="project" value="TreeGrafter"/>
</dbReference>
<dbReference type="InterPro" id="IPR037121">
    <property type="entry name" value="Ribosomal_bL25_C"/>
</dbReference>
<reference evidence="9 10" key="1">
    <citation type="submission" date="2017-02" db="EMBL/GenBank/DDBJ databases">
        <authorList>
            <person name="Peterson S.W."/>
        </authorList>
    </citation>
    <scope>NUCLEOTIDE SEQUENCE [LARGE SCALE GENOMIC DNA]</scope>
    <source>
        <strain evidence="9 10">P15</strain>
    </source>
</reference>
<dbReference type="GO" id="GO:0008097">
    <property type="term" value="F:5S rRNA binding"/>
    <property type="evidence" value="ECO:0007669"/>
    <property type="project" value="InterPro"/>
</dbReference>
<sequence>MANTHEIKVERREVEGKGASRRLRTAGSIPAIVYGGDLTPVAIQLNHNEIWLASQNDWFYSSILDLSLNGDIQKVLLRDMQRHPFKQLIMHLDFQRVNENEKLRTAVPLHFINQDTSPAGKSADVVVTHELNEVVVECLPKDLPESIEIDLSNLAVGGIVHLSEIKLPAGVELPELKLGKEHDVAVVIAKHGKEEAEAEAPASAEVPAAKVAKKDEK</sequence>
<dbReference type="PANTHER" id="PTHR33284">
    <property type="entry name" value="RIBOSOMAL PROTEIN L25/GLN-TRNA SYNTHETASE, ANTI-CODON-BINDING DOMAIN-CONTAINING PROTEIN"/>
    <property type="match status" value="1"/>
</dbReference>
<dbReference type="EMBL" id="FUZV01000001">
    <property type="protein sequence ID" value="SKC52541.1"/>
    <property type="molecule type" value="Genomic_DNA"/>
</dbReference>
<dbReference type="AlphaFoldDB" id="A0A1T5JMB6"/>
<comment type="function">
    <text evidence="5">This is one of the proteins that binds to the 5S RNA in the ribosome where it forms part of the central protuberance.</text>
</comment>
<dbReference type="PANTHER" id="PTHR33284:SF1">
    <property type="entry name" value="RIBOSOMAL PROTEIN L25_GLN-TRNA SYNTHETASE, ANTI-CODON-BINDING DOMAIN-CONTAINING PROTEIN"/>
    <property type="match status" value="1"/>
</dbReference>
<accession>A0A1T5JMB6</accession>
<dbReference type="RefSeq" id="WP_079723283.1">
    <property type="nucleotide sequence ID" value="NZ_BMCL01000002.1"/>
</dbReference>
<dbReference type="STRING" id="428993.SAMN06296058_0929"/>
<dbReference type="NCBIfam" id="TIGR00731">
    <property type="entry name" value="bL25_bact_ctc"/>
    <property type="match status" value="1"/>
</dbReference>
<dbReference type="HAMAP" id="MF_01334">
    <property type="entry name" value="Ribosomal_bL25_CTC"/>
    <property type="match status" value="1"/>
</dbReference>
<dbReference type="Pfam" id="PF01386">
    <property type="entry name" value="Ribosomal_L25p"/>
    <property type="match status" value="1"/>
</dbReference>
<evidence type="ECO:0000256" key="2">
    <source>
        <dbReference type="ARBA" id="ARBA00022884"/>
    </source>
</evidence>
<evidence type="ECO:0000256" key="5">
    <source>
        <dbReference type="HAMAP-Rule" id="MF_01334"/>
    </source>
</evidence>
<dbReference type="NCBIfam" id="NF004130">
    <property type="entry name" value="PRK05618.1-5"/>
    <property type="match status" value="1"/>
</dbReference>
<dbReference type="SUPFAM" id="SSF50715">
    <property type="entry name" value="Ribosomal protein L25-like"/>
    <property type="match status" value="1"/>
</dbReference>
<feature type="domain" description="Large ribosomal subunit protein bL25 L25" evidence="7">
    <location>
        <begin position="7"/>
        <end position="94"/>
    </location>
</feature>
<keyword evidence="1 5" id="KW-0699">rRNA-binding</keyword>
<evidence type="ECO:0000256" key="6">
    <source>
        <dbReference type="SAM" id="MobiDB-lite"/>
    </source>
</evidence>
<evidence type="ECO:0000256" key="1">
    <source>
        <dbReference type="ARBA" id="ARBA00022730"/>
    </source>
</evidence>
<dbReference type="InterPro" id="IPR029751">
    <property type="entry name" value="Ribosomal_L25_dom"/>
</dbReference>
<dbReference type="GO" id="GO:0003735">
    <property type="term" value="F:structural constituent of ribosome"/>
    <property type="evidence" value="ECO:0007669"/>
    <property type="project" value="InterPro"/>
</dbReference>
<dbReference type="NCBIfam" id="NF004128">
    <property type="entry name" value="PRK05618.1-2"/>
    <property type="match status" value="1"/>
</dbReference>
<evidence type="ECO:0000259" key="7">
    <source>
        <dbReference type="Pfam" id="PF01386"/>
    </source>
</evidence>
<dbReference type="Gene3D" id="2.40.240.10">
    <property type="entry name" value="Ribosomal Protein L25, Chain P"/>
    <property type="match status" value="1"/>
</dbReference>
<dbReference type="GO" id="GO:0006412">
    <property type="term" value="P:translation"/>
    <property type="evidence" value="ECO:0007669"/>
    <property type="project" value="UniProtKB-UniRule"/>
</dbReference>